<proteinExistence type="predicted"/>
<reference evidence="1 2" key="1">
    <citation type="journal article" date="2024" name="G3 (Bethesda)">
        <title>Genome assembly of Hibiscus sabdariffa L. provides insights into metabolisms of medicinal natural products.</title>
        <authorList>
            <person name="Kim T."/>
        </authorList>
    </citation>
    <scope>NUCLEOTIDE SEQUENCE [LARGE SCALE GENOMIC DNA]</scope>
    <source>
        <strain evidence="1">TK-2024</strain>
        <tissue evidence="1">Old leaves</tissue>
    </source>
</reference>
<protein>
    <submittedName>
        <fullName evidence="1">Uncharacterized protein</fullName>
    </submittedName>
</protein>
<dbReference type="Proteomes" id="UP001472677">
    <property type="component" value="Unassembled WGS sequence"/>
</dbReference>
<evidence type="ECO:0000313" key="2">
    <source>
        <dbReference type="Proteomes" id="UP001472677"/>
    </source>
</evidence>
<dbReference type="EMBL" id="JBBPBM010000048">
    <property type="protein sequence ID" value="KAK8521096.1"/>
    <property type="molecule type" value="Genomic_DNA"/>
</dbReference>
<name>A0ABR2CN83_9ROSI</name>
<evidence type="ECO:0000313" key="1">
    <source>
        <dbReference type="EMBL" id="KAK8521096.1"/>
    </source>
</evidence>
<gene>
    <name evidence="1" type="ORF">V6N12_005012</name>
</gene>
<accession>A0ABR2CN83</accession>
<comment type="caution">
    <text evidence="1">The sequence shown here is derived from an EMBL/GenBank/DDBJ whole genome shotgun (WGS) entry which is preliminary data.</text>
</comment>
<organism evidence="1 2">
    <name type="scientific">Hibiscus sabdariffa</name>
    <name type="common">roselle</name>
    <dbReference type="NCBI Taxonomy" id="183260"/>
    <lineage>
        <taxon>Eukaryota</taxon>
        <taxon>Viridiplantae</taxon>
        <taxon>Streptophyta</taxon>
        <taxon>Embryophyta</taxon>
        <taxon>Tracheophyta</taxon>
        <taxon>Spermatophyta</taxon>
        <taxon>Magnoliopsida</taxon>
        <taxon>eudicotyledons</taxon>
        <taxon>Gunneridae</taxon>
        <taxon>Pentapetalae</taxon>
        <taxon>rosids</taxon>
        <taxon>malvids</taxon>
        <taxon>Malvales</taxon>
        <taxon>Malvaceae</taxon>
        <taxon>Malvoideae</taxon>
        <taxon>Hibiscus</taxon>
    </lineage>
</organism>
<sequence length="67" mass="7242">MAQKAQVSLVNRAGGDILLQETMLLLCLKEKKKEEDICFSCGTGPLLFGGNSGLILNRIPLSHVLKS</sequence>
<keyword evidence="2" id="KW-1185">Reference proteome</keyword>